<name>A0A397J6G6_9GLOM</name>
<evidence type="ECO:0008006" key="4">
    <source>
        <dbReference type="Google" id="ProtNLM"/>
    </source>
</evidence>
<dbReference type="SUPFAM" id="SSF56112">
    <property type="entry name" value="Protein kinase-like (PK-like)"/>
    <property type="match status" value="1"/>
</dbReference>
<dbReference type="Gene3D" id="1.10.510.10">
    <property type="entry name" value="Transferase(Phosphotransferase) domain 1"/>
    <property type="match status" value="1"/>
</dbReference>
<accession>A0A397J6G6</accession>
<keyword evidence="1" id="KW-0812">Transmembrane</keyword>
<gene>
    <name evidence="2" type="ORF">Glove_86g50</name>
</gene>
<evidence type="ECO:0000313" key="3">
    <source>
        <dbReference type="Proteomes" id="UP000266861"/>
    </source>
</evidence>
<sequence>MSQEIEKIVYCLAGHSSNDFRCFYYPDGGLYSAELKGGIKQSCNLIVYEFTRKSDIYSFGGIMYEIVTAQQPFANQAHDTYLMIDLYLMYRCWGDDHSERPTIDELIINLFVIWLIIMLCNNLRLLMRINEMHQNLKSKSGKSSWNNLF</sequence>
<evidence type="ECO:0000313" key="2">
    <source>
        <dbReference type="EMBL" id="RHZ83919.1"/>
    </source>
</evidence>
<proteinExistence type="predicted"/>
<dbReference type="OrthoDB" id="2490842at2759"/>
<protein>
    <recommendedName>
        <fullName evidence="4">Serine-threonine/tyrosine-protein kinase catalytic domain-containing protein</fullName>
    </recommendedName>
</protein>
<keyword evidence="1" id="KW-0472">Membrane</keyword>
<feature type="transmembrane region" description="Helical" evidence="1">
    <location>
        <begin position="106"/>
        <end position="127"/>
    </location>
</feature>
<keyword evidence="3" id="KW-1185">Reference proteome</keyword>
<comment type="caution">
    <text evidence="2">The sequence shown here is derived from an EMBL/GenBank/DDBJ whole genome shotgun (WGS) entry which is preliminary data.</text>
</comment>
<keyword evidence="1" id="KW-1133">Transmembrane helix</keyword>
<dbReference type="AlphaFoldDB" id="A0A397J6G6"/>
<reference evidence="2 3" key="1">
    <citation type="submission" date="2018-08" db="EMBL/GenBank/DDBJ databases">
        <title>Genome and evolution of the arbuscular mycorrhizal fungus Diversispora epigaea (formerly Glomus versiforme) and its bacterial endosymbionts.</title>
        <authorList>
            <person name="Sun X."/>
            <person name="Fei Z."/>
            <person name="Harrison M."/>
        </authorList>
    </citation>
    <scope>NUCLEOTIDE SEQUENCE [LARGE SCALE GENOMIC DNA]</scope>
    <source>
        <strain evidence="2 3">IT104</strain>
    </source>
</reference>
<evidence type="ECO:0000256" key="1">
    <source>
        <dbReference type="SAM" id="Phobius"/>
    </source>
</evidence>
<organism evidence="2 3">
    <name type="scientific">Diversispora epigaea</name>
    <dbReference type="NCBI Taxonomy" id="1348612"/>
    <lineage>
        <taxon>Eukaryota</taxon>
        <taxon>Fungi</taxon>
        <taxon>Fungi incertae sedis</taxon>
        <taxon>Mucoromycota</taxon>
        <taxon>Glomeromycotina</taxon>
        <taxon>Glomeromycetes</taxon>
        <taxon>Diversisporales</taxon>
        <taxon>Diversisporaceae</taxon>
        <taxon>Diversispora</taxon>
    </lineage>
</organism>
<dbReference type="EMBL" id="PQFF01000082">
    <property type="protein sequence ID" value="RHZ83919.1"/>
    <property type="molecule type" value="Genomic_DNA"/>
</dbReference>
<dbReference type="InterPro" id="IPR011009">
    <property type="entry name" value="Kinase-like_dom_sf"/>
</dbReference>
<dbReference type="Proteomes" id="UP000266861">
    <property type="component" value="Unassembled WGS sequence"/>
</dbReference>